<dbReference type="Proteomes" id="UP000298284">
    <property type="component" value="Unassembled WGS sequence"/>
</dbReference>
<organism evidence="1 2">
    <name type="scientific">Hymenobacter wooponensis</name>
    <dbReference type="NCBI Taxonomy" id="1525360"/>
    <lineage>
        <taxon>Bacteria</taxon>
        <taxon>Pseudomonadati</taxon>
        <taxon>Bacteroidota</taxon>
        <taxon>Cytophagia</taxon>
        <taxon>Cytophagales</taxon>
        <taxon>Hymenobacteraceae</taxon>
        <taxon>Hymenobacter</taxon>
    </lineage>
</organism>
<reference evidence="1 2" key="1">
    <citation type="submission" date="2019-04" db="EMBL/GenBank/DDBJ databases">
        <authorList>
            <person name="Feng G."/>
            <person name="Zhang J."/>
            <person name="Zhu H."/>
        </authorList>
    </citation>
    <scope>NUCLEOTIDE SEQUENCE [LARGE SCALE GENOMIC DNA]</scope>
    <source>
        <strain evidence="1 2">JCM 19491</strain>
    </source>
</reference>
<evidence type="ECO:0000313" key="1">
    <source>
        <dbReference type="EMBL" id="TGD77811.1"/>
    </source>
</evidence>
<dbReference type="AlphaFoldDB" id="A0A4Z0ME61"/>
<proteinExistence type="predicted"/>
<keyword evidence="2" id="KW-1185">Reference proteome</keyword>
<sequence length="507" mass="59683">MKNLLQIFLTSSPEKYYNQEAYNTYFQEAYNTYFDFLAESLQKNETELLNFLADKEEAINISYKLLETINDKPIHEYQVKDTDATFIDEYINYNYLQLLDGVLLIYIQLATYIQLVNENKQTENLDLYTCIGKLGKTRFNYLLPVYEHTVRNGIGHGKIIYWESKADYIDKKNNKSTLYYYQFIRKFDSLLDIVNGFTLAYLTFWHKELRFRKVNMPRQMLFQEIKLNNTLPTWEVLSVINQQVLEKKQLAINVNSFCSSQVELRDEAIKTAVHASHLSSGRFDEIYLHITHNGYPGYVKFDTKALNSIEGAISSDDFIPAVTDSLEWFFHGFVENMPASMDSNAFVYNVNKAKKLDNEEFVDSFLYKDIHQYVNSYNDYILIKDARYVYSGVERDKKCIINLIKESLPNLLAHTRRKSKELTMANKHLQLPIKYICISVYEDNKRGRALRSNGIKPNLICTIQYNATTTGTIKLMDSKIEHFQGIVFNWNHYWRNAEDYYRMFPES</sequence>
<evidence type="ECO:0000313" key="2">
    <source>
        <dbReference type="Proteomes" id="UP000298284"/>
    </source>
</evidence>
<name>A0A4Z0ME61_9BACT</name>
<dbReference type="OrthoDB" id="1489065at2"/>
<comment type="caution">
    <text evidence="1">The sequence shown here is derived from an EMBL/GenBank/DDBJ whole genome shotgun (WGS) entry which is preliminary data.</text>
</comment>
<gene>
    <name evidence="1" type="ORF">EU557_21185</name>
</gene>
<dbReference type="RefSeq" id="WP_135532485.1">
    <property type="nucleotide sequence ID" value="NZ_SRKZ01000007.1"/>
</dbReference>
<dbReference type="EMBL" id="SRKZ01000007">
    <property type="protein sequence ID" value="TGD77811.1"/>
    <property type="molecule type" value="Genomic_DNA"/>
</dbReference>
<accession>A0A4Z0ME61</accession>
<protein>
    <submittedName>
        <fullName evidence="1">Uncharacterized protein</fullName>
    </submittedName>
</protein>